<reference evidence="2 3" key="1">
    <citation type="submission" date="2017-12" db="EMBL/GenBank/DDBJ databases">
        <title>Hemimetabolous genomes reveal molecular basis of termite eusociality.</title>
        <authorList>
            <person name="Harrison M.C."/>
            <person name="Jongepier E."/>
            <person name="Robertson H.M."/>
            <person name="Arning N."/>
            <person name="Bitard-Feildel T."/>
            <person name="Chao H."/>
            <person name="Childers C.P."/>
            <person name="Dinh H."/>
            <person name="Doddapaneni H."/>
            <person name="Dugan S."/>
            <person name="Gowin J."/>
            <person name="Greiner C."/>
            <person name="Han Y."/>
            <person name="Hu H."/>
            <person name="Hughes D.S.T."/>
            <person name="Huylmans A.-K."/>
            <person name="Kemena C."/>
            <person name="Kremer L.P.M."/>
            <person name="Lee S.L."/>
            <person name="Lopez-Ezquerra A."/>
            <person name="Mallet L."/>
            <person name="Monroy-Kuhn J.M."/>
            <person name="Moser A."/>
            <person name="Murali S.C."/>
            <person name="Muzny D.M."/>
            <person name="Otani S."/>
            <person name="Piulachs M.-D."/>
            <person name="Poelchau M."/>
            <person name="Qu J."/>
            <person name="Schaub F."/>
            <person name="Wada-Katsumata A."/>
            <person name="Worley K.C."/>
            <person name="Xie Q."/>
            <person name="Ylla G."/>
            <person name="Poulsen M."/>
            <person name="Gibbs R.A."/>
            <person name="Schal C."/>
            <person name="Richards S."/>
            <person name="Belles X."/>
            <person name="Korb J."/>
            <person name="Bornberg-Bauer E."/>
        </authorList>
    </citation>
    <scope>NUCLEOTIDE SEQUENCE [LARGE SCALE GENOMIC DNA]</scope>
    <source>
        <tissue evidence="2">Whole body</tissue>
    </source>
</reference>
<comment type="caution">
    <text evidence="2">The sequence shown here is derived from an EMBL/GenBank/DDBJ whole genome shotgun (WGS) entry which is preliminary data.</text>
</comment>
<name>A0A2J7Q2E7_9NEOP</name>
<dbReference type="Proteomes" id="UP000235965">
    <property type="component" value="Unassembled WGS sequence"/>
</dbReference>
<dbReference type="EMBL" id="NEVH01019371">
    <property type="protein sequence ID" value="PNF22761.1"/>
    <property type="molecule type" value="Genomic_DNA"/>
</dbReference>
<sequence>MKDVENGDNLDENSATAKIYAVSSVDGNVIYHVSDSTDQRSIKNQKIDRRNMTDNPVRAKRIFAVTTLVGGGKRKNHYITEKNSYIKEHENAFPLNKPQLQNISVFVNPFSSAVTNSNTSNDSVAEDDLAAMSNGKVATAHEHVCNATRFHQSKVGHEMGREEKPADILESVGKKRSDPDLSECCSKSEAENQRLTKGIESGSEQYQEGESFSSTNVNGGFEMVSGVER</sequence>
<feature type="compositionally biased region" description="Basic and acidic residues" evidence="1">
    <location>
        <begin position="169"/>
        <end position="179"/>
    </location>
</feature>
<protein>
    <submittedName>
        <fullName evidence="2">Uncharacterized protein</fullName>
    </submittedName>
</protein>
<feature type="non-terminal residue" evidence="2">
    <location>
        <position position="229"/>
    </location>
</feature>
<gene>
    <name evidence="2" type="ORF">B7P43_G06672</name>
</gene>
<accession>A0A2J7Q2E7</accession>
<dbReference type="OrthoDB" id="297643at2759"/>
<keyword evidence="3" id="KW-1185">Reference proteome</keyword>
<feature type="region of interest" description="Disordered" evidence="1">
    <location>
        <begin position="169"/>
        <end position="229"/>
    </location>
</feature>
<evidence type="ECO:0000256" key="1">
    <source>
        <dbReference type="SAM" id="MobiDB-lite"/>
    </source>
</evidence>
<dbReference type="AlphaFoldDB" id="A0A2J7Q2E7"/>
<feature type="compositionally biased region" description="Low complexity" evidence="1">
    <location>
        <begin position="200"/>
        <end position="214"/>
    </location>
</feature>
<proteinExistence type="predicted"/>
<evidence type="ECO:0000313" key="2">
    <source>
        <dbReference type="EMBL" id="PNF22761.1"/>
    </source>
</evidence>
<evidence type="ECO:0000313" key="3">
    <source>
        <dbReference type="Proteomes" id="UP000235965"/>
    </source>
</evidence>
<organism evidence="2 3">
    <name type="scientific">Cryptotermes secundus</name>
    <dbReference type="NCBI Taxonomy" id="105785"/>
    <lineage>
        <taxon>Eukaryota</taxon>
        <taxon>Metazoa</taxon>
        <taxon>Ecdysozoa</taxon>
        <taxon>Arthropoda</taxon>
        <taxon>Hexapoda</taxon>
        <taxon>Insecta</taxon>
        <taxon>Pterygota</taxon>
        <taxon>Neoptera</taxon>
        <taxon>Polyneoptera</taxon>
        <taxon>Dictyoptera</taxon>
        <taxon>Blattodea</taxon>
        <taxon>Blattoidea</taxon>
        <taxon>Termitoidae</taxon>
        <taxon>Kalotermitidae</taxon>
        <taxon>Cryptotermitinae</taxon>
        <taxon>Cryptotermes</taxon>
    </lineage>
</organism>